<dbReference type="InParanoid" id="G9N3P8"/>
<sequence length="82" mass="8156">MKTSAVLLAAGALLVSAIPLDKRALETTWVTDIVTVTVTVDPSASASASPTAGGVFVQNVSEQPAASPSPKPAVAPKPSFAP</sequence>
<dbReference type="AlphaFoldDB" id="G9N3P8"/>
<evidence type="ECO:0000256" key="1">
    <source>
        <dbReference type="SAM" id="MobiDB-lite"/>
    </source>
</evidence>
<feature type="chain" id="PRO_5003524526" evidence="2">
    <location>
        <begin position="18"/>
        <end position="82"/>
    </location>
</feature>
<gene>
    <name evidence="3" type="ORF">TRIVIDRAFT_172564</name>
</gene>
<keyword evidence="4" id="KW-1185">Reference proteome</keyword>
<feature type="non-terminal residue" evidence="3">
    <location>
        <position position="82"/>
    </location>
</feature>
<evidence type="ECO:0000313" key="3">
    <source>
        <dbReference type="EMBL" id="EHK18931.1"/>
    </source>
</evidence>
<evidence type="ECO:0000256" key="2">
    <source>
        <dbReference type="SAM" id="SignalP"/>
    </source>
</evidence>
<dbReference type="EMBL" id="ABDF02000085">
    <property type="protein sequence ID" value="EHK18931.1"/>
    <property type="molecule type" value="Genomic_DNA"/>
</dbReference>
<feature type="signal peptide" evidence="2">
    <location>
        <begin position="1"/>
        <end position="17"/>
    </location>
</feature>
<feature type="compositionally biased region" description="Pro residues" evidence="1">
    <location>
        <begin position="67"/>
        <end position="82"/>
    </location>
</feature>
<accession>G9N3P8</accession>
<name>G9N3P8_HYPVG</name>
<dbReference type="VEuPathDB" id="FungiDB:TRIVIDRAFT_172564"/>
<keyword evidence="2" id="KW-0732">Signal</keyword>
<dbReference type="HOGENOM" id="CLU_2564629_0_0_1"/>
<dbReference type="GeneID" id="25788796"/>
<proteinExistence type="predicted"/>
<reference evidence="3 4" key="1">
    <citation type="journal article" date="2011" name="Genome Biol.">
        <title>Comparative genome sequence analysis underscores mycoparasitism as the ancestral life style of Trichoderma.</title>
        <authorList>
            <person name="Kubicek C.P."/>
            <person name="Herrera-Estrella A."/>
            <person name="Seidl-Seiboth V."/>
            <person name="Martinez D.A."/>
            <person name="Druzhinina I.S."/>
            <person name="Thon M."/>
            <person name="Zeilinger S."/>
            <person name="Casas-Flores S."/>
            <person name="Horwitz B.A."/>
            <person name="Mukherjee P.K."/>
            <person name="Mukherjee M."/>
            <person name="Kredics L."/>
            <person name="Alcaraz L.D."/>
            <person name="Aerts A."/>
            <person name="Antal Z."/>
            <person name="Atanasova L."/>
            <person name="Cervantes-Badillo M.G."/>
            <person name="Challacombe J."/>
            <person name="Chertkov O."/>
            <person name="McCluskey K."/>
            <person name="Coulpier F."/>
            <person name="Deshpande N."/>
            <person name="von Doehren H."/>
            <person name="Ebbole D.J."/>
            <person name="Esquivel-Naranjo E.U."/>
            <person name="Fekete E."/>
            <person name="Flipphi M."/>
            <person name="Glaser F."/>
            <person name="Gomez-Rodriguez E.Y."/>
            <person name="Gruber S."/>
            <person name="Han C."/>
            <person name="Henrissat B."/>
            <person name="Hermosa R."/>
            <person name="Hernandez-Onate M."/>
            <person name="Karaffa L."/>
            <person name="Kosti I."/>
            <person name="Le Crom S."/>
            <person name="Lindquist E."/>
            <person name="Lucas S."/>
            <person name="Luebeck M."/>
            <person name="Luebeck P.S."/>
            <person name="Margeot A."/>
            <person name="Metz B."/>
            <person name="Misra M."/>
            <person name="Nevalainen H."/>
            <person name="Omann M."/>
            <person name="Packer N."/>
            <person name="Perrone G."/>
            <person name="Uresti-Rivera E.E."/>
            <person name="Salamov A."/>
            <person name="Schmoll M."/>
            <person name="Seiboth B."/>
            <person name="Shapiro H."/>
            <person name="Sukno S."/>
            <person name="Tamayo-Ramos J.A."/>
            <person name="Tisch D."/>
            <person name="Wiest A."/>
            <person name="Wilkinson H.H."/>
            <person name="Zhang M."/>
            <person name="Coutinho P.M."/>
            <person name="Kenerley C.M."/>
            <person name="Monte E."/>
            <person name="Baker S.E."/>
            <person name="Grigoriev I.V."/>
        </authorList>
    </citation>
    <scope>NUCLEOTIDE SEQUENCE [LARGE SCALE GENOMIC DNA]</scope>
    <source>
        <strain evidence="4">Gv29-8 / FGSC 10586</strain>
    </source>
</reference>
<protein>
    <submittedName>
        <fullName evidence="3">Uncharacterized protein</fullName>
    </submittedName>
</protein>
<dbReference type="RefSeq" id="XP_013953128.1">
    <property type="nucleotide sequence ID" value="XM_014097653.1"/>
</dbReference>
<feature type="region of interest" description="Disordered" evidence="1">
    <location>
        <begin position="59"/>
        <end position="82"/>
    </location>
</feature>
<evidence type="ECO:0000313" key="4">
    <source>
        <dbReference type="Proteomes" id="UP000007115"/>
    </source>
</evidence>
<dbReference type="STRING" id="413071.G9N3P8"/>
<comment type="caution">
    <text evidence="3">The sequence shown here is derived from an EMBL/GenBank/DDBJ whole genome shotgun (WGS) entry which is preliminary data.</text>
</comment>
<organism evidence="3 4">
    <name type="scientific">Hypocrea virens (strain Gv29-8 / FGSC 10586)</name>
    <name type="common">Gliocladium virens</name>
    <name type="synonym">Trichoderma virens</name>
    <dbReference type="NCBI Taxonomy" id="413071"/>
    <lineage>
        <taxon>Eukaryota</taxon>
        <taxon>Fungi</taxon>
        <taxon>Dikarya</taxon>
        <taxon>Ascomycota</taxon>
        <taxon>Pezizomycotina</taxon>
        <taxon>Sordariomycetes</taxon>
        <taxon>Hypocreomycetidae</taxon>
        <taxon>Hypocreales</taxon>
        <taxon>Hypocreaceae</taxon>
        <taxon>Trichoderma</taxon>
    </lineage>
</organism>
<dbReference type="Proteomes" id="UP000007115">
    <property type="component" value="Unassembled WGS sequence"/>
</dbReference>